<dbReference type="EMBL" id="KZ084115">
    <property type="protein sequence ID" value="OSD00938.1"/>
    <property type="molecule type" value="Genomic_DNA"/>
</dbReference>
<protein>
    <submittedName>
        <fullName evidence="2">Uncharacterized protein</fullName>
    </submittedName>
</protein>
<dbReference type="Proteomes" id="UP000193067">
    <property type="component" value="Unassembled WGS sequence"/>
</dbReference>
<feature type="region of interest" description="Disordered" evidence="1">
    <location>
        <begin position="67"/>
        <end position="123"/>
    </location>
</feature>
<name>A0A1Y2IIH6_TRAC3</name>
<evidence type="ECO:0000256" key="1">
    <source>
        <dbReference type="SAM" id="MobiDB-lite"/>
    </source>
</evidence>
<proteinExistence type="predicted"/>
<keyword evidence="3" id="KW-1185">Reference proteome</keyword>
<accession>A0A1Y2IIH6</accession>
<feature type="region of interest" description="Disordered" evidence="1">
    <location>
        <begin position="1"/>
        <end position="33"/>
    </location>
</feature>
<organism evidence="2 3">
    <name type="scientific">Trametes coccinea (strain BRFM310)</name>
    <name type="common">Pycnoporus coccineus</name>
    <dbReference type="NCBI Taxonomy" id="1353009"/>
    <lineage>
        <taxon>Eukaryota</taxon>
        <taxon>Fungi</taxon>
        <taxon>Dikarya</taxon>
        <taxon>Basidiomycota</taxon>
        <taxon>Agaricomycotina</taxon>
        <taxon>Agaricomycetes</taxon>
        <taxon>Polyporales</taxon>
        <taxon>Polyporaceae</taxon>
        <taxon>Trametes</taxon>
    </lineage>
</organism>
<reference evidence="2 3" key="1">
    <citation type="journal article" date="2015" name="Biotechnol. Biofuels">
        <title>Enhanced degradation of softwood versus hardwood by the white-rot fungus Pycnoporus coccineus.</title>
        <authorList>
            <person name="Couturier M."/>
            <person name="Navarro D."/>
            <person name="Chevret D."/>
            <person name="Henrissat B."/>
            <person name="Piumi F."/>
            <person name="Ruiz-Duenas F.J."/>
            <person name="Martinez A.T."/>
            <person name="Grigoriev I.V."/>
            <person name="Riley R."/>
            <person name="Lipzen A."/>
            <person name="Berrin J.G."/>
            <person name="Master E.R."/>
            <person name="Rosso M.N."/>
        </authorList>
    </citation>
    <scope>NUCLEOTIDE SEQUENCE [LARGE SCALE GENOMIC DNA]</scope>
    <source>
        <strain evidence="2 3">BRFM310</strain>
    </source>
</reference>
<gene>
    <name evidence="2" type="ORF">PYCCODRAFT_651070</name>
</gene>
<dbReference type="AlphaFoldDB" id="A0A1Y2IIH6"/>
<dbReference type="OrthoDB" id="10591348at2759"/>
<evidence type="ECO:0000313" key="3">
    <source>
        <dbReference type="Proteomes" id="UP000193067"/>
    </source>
</evidence>
<sequence length="123" mass="13406">MPRAGGGGATCASSASGIPDPHCLADKRPPRSTLSNCDRDYDCDWYCEARSPASACLFGVIICFTSRQRQPRRPSSSSSARPRRRPARSATDSQATRTRARPPRIENVARDRPRIRPPAPAAN</sequence>
<evidence type="ECO:0000313" key="2">
    <source>
        <dbReference type="EMBL" id="OSD00938.1"/>
    </source>
</evidence>
<feature type="compositionally biased region" description="Basic and acidic residues" evidence="1">
    <location>
        <begin position="103"/>
        <end position="114"/>
    </location>
</feature>